<evidence type="ECO:0000313" key="1">
    <source>
        <dbReference type="EMBL" id="KAK6505831.1"/>
    </source>
</evidence>
<name>A0AAV9WCD8_9PEZI</name>
<dbReference type="Proteomes" id="UP001370758">
    <property type="component" value="Unassembled WGS sequence"/>
</dbReference>
<protein>
    <submittedName>
        <fullName evidence="1">Uncharacterized protein</fullName>
    </submittedName>
</protein>
<gene>
    <name evidence="1" type="ORF">TWF481_007722</name>
</gene>
<dbReference type="InterPro" id="IPR016024">
    <property type="entry name" value="ARM-type_fold"/>
</dbReference>
<keyword evidence="2" id="KW-1185">Reference proteome</keyword>
<comment type="caution">
    <text evidence="1">The sequence shown here is derived from an EMBL/GenBank/DDBJ whole genome shotgun (WGS) entry which is preliminary data.</text>
</comment>
<evidence type="ECO:0000313" key="2">
    <source>
        <dbReference type="Proteomes" id="UP001370758"/>
    </source>
</evidence>
<sequence>MATKLNLPANLHVLGLKEISDYLRAALSTTPHEDITAHLLATIKSGIYPPTIYKSWLCVSPIPSAIIAALSQTFSTSVRKVAIKTLWKRLRSNKLEKWKDTWEGIGGVPGLLKILSEASVEEVKLLCRCISWSIRDSDPLEKREAYTQLFKSLFSEKFADAEWKNPDDRKLDEFYEVVGKACTAEFIEHQAGEEGEYAYEWVEMRDKLVQKGYTGYLEYARIQRDLEGFPRAEEWTTLFIGLYPSYKTTAEDTPQALQFSQRLLESKIRETKPMKYAKNPKKFVDEVIYRLTRRAYRLRSPPETVKRILDLSLDFVEGGDKETAPVLLRRGTHDLLDLTLYAWTIAPEPETFGGYLRSFIRLYRLSAANGAYEFSSLILRVPMSLRYRLLTICMKEAIGGVDIDVDSDLKRSKIIINQRALDLFPAEVVYNLYTRLKAVNDGDTKFLCSLSPSPILSLMDLDNPSYIDSNIWEIYLFHRSGRQAEANELAEKCFTARKAEAATAGSTPEVRAARAKEALYYTIASGSPTLYAKGLEWILQRFIRDFSVVSTIFGEYTAEAKALVVGVPHILEGHYTVDSLSARIGESNALLEMVFENAFAGAKEPSFNIGTWSSSLKLIPWVILMRTKYSERVKRAFGVDDGVVYDILWKGLVELIIKIERKGLESGYKKLGLNTIKGVLNYEAPHASHIKLEKKPVSVYTFFDTLAKARDELWREVRLTRGGTTLPPVFPSGLPVQALIWPYTIPNPQLEAVAPYIYSRAVQAVYLKEEAEVPIATDEETWDSIGLFVDDFGAGLRLLVPESLKFAEKKARLKKILTHLITNLSTRLEQNEAGVFWKHHISKKSCNTWESHKYTATVNQIANEEGLDHWPTVPTDGTQAWNPREAILPSPTRELKMTYLDLSLSPPVENMFYGGYRGSQTYDDSANPKLERFTPKLPMQEDIWFSGRVERAKKDGAIREGQILSAILYLKEYFGVDDTILPDFPGRFLLSIPVKKGFVPKTTGVTAAIDALKAHLDSIPPRLIEGLVTAVTSTKTEDVSAVLKLIDLLTSGNTPSLATPFAISTVLRYPNHSSWHRQLLTSTHLSILSKSDAAECLVAFAEGMISIFEEGEKETSGEKRYVKITTIKQMCALLTHPAVSPTTAVEILSLLSGHSKHRDARQAILDSLIGILTDCTDDVLADKVLTSLEFIIPVAGNLKPSAPISEDLWKEAEEKCDVGVLNVRIEDIMQETLLKTICSRGALSESTFRWKKPFISRILEKVIEELRLQTKRYLNIFLQSHGLEKENIGDLGLVVIPANWNVWYDTCGANGSEGGVSCPKKIMEEFAEYMVFRVWLPQELVEFGKKLKQVEKDKKGLYRPGVRFWEEQYGWALPSHGGLGKLSALRMRKETFEKMGVERAQLREEMGKLLVSGLYFGV</sequence>
<accession>A0AAV9WCD8</accession>
<organism evidence="1 2">
    <name type="scientific">Arthrobotrys musiformis</name>
    <dbReference type="NCBI Taxonomy" id="47236"/>
    <lineage>
        <taxon>Eukaryota</taxon>
        <taxon>Fungi</taxon>
        <taxon>Dikarya</taxon>
        <taxon>Ascomycota</taxon>
        <taxon>Pezizomycotina</taxon>
        <taxon>Orbiliomycetes</taxon>
        <taxon>Orbiliales</taxon>
        <taxon>Orbiliaceae</taxon>
        <taxon>Arthrobotrys</taxon>
    </lineage>
</organism>
<reference evidence="1 2" key="1">
    <citation type="submission" date="2023-08" db="EMBL/GenBank/DDBJ databases">
        <authorList>
            <person name="Palmer J.M."/>
        </authorList>
    </citation>
    <scope>NUCLEOTIDE SEQUENCE [LARGE SCALE GENOMIC DNA]</scope>
    <source>
        <strain evidence="1 2">TWF481</strain>
    </source>
</reference>
<dbReference type="EMBL" id="JAVHJL010000004">
    <property type="protein sequence ID" value="KAK6505831.1"/>
    <property type="molecule type" value="Genomic_DNA"/>
</dbReference>
<dbReference type="SUPFAM" id="SSF48371">
    <property type="entry name" value="ARM repeat"/>
    <property type="match status" value="1"/>
</dbReference>
<proteinExistence type="predicted"/>